<gene>
    <name evidence="1" type="ORF">HPB49_023326</name>
</gene>
<evidence type="ECO:0000313" key="2">
    <source>
        <dbReference type="Proteomes" id="UP000821865"/>
    </source>
</evidence>
<evidence type="ECO:0000313" key="1">
    <source>
        <dbReference type="EMBL" id="KAH7942352.1"/>
    </source>
</evidence>
<reference evidence="1" key="1">
    <citation type="submission" date="2020-05" db="EMBL/GenBank/DDBJ databases">
        <title>Large-scale comparative analyses of tick genomes elucidate their genetic diversity and vector capacities.</title>
        <authorList>
            <person name="Jia N."/>
            <person name="Wang J."/>
            <person name="Shi W."/>
            <person name="Du L."/>
            <person name="Sun Y."/>
            <person name="Zhan W."/>
            <person name="Jiang J."/>
            <person name="Wang Q."/>
            <person name="Zhang B."/>
            <person name="Ji P."/>
            <person name="Sakyi L.B."/>
            <person name="Cui X."/>
            <person name="Yuan T."/>
            <person name="Jiang B."/>
            <person name="Yang W."/>
            <person name="Lam T.T.-Y."/>
            <person name="Chang Q."/>
            <person name="Ding S."/>
            <person name="Wang X."/>
            <person name="Zhu J."/>
            <person name="Ruan X."/>
            <person name="Zhao L."/>
            <person name="Wei J."/>
            <person name="Que T."/>
            <person name="Du C."/>
            <person name="Cheng J."/>
            <person name="Dai P."/>
            <person name="Han X."/>
            <person name="Huang E."/>
            <person name="Gao Y."/>
            <person name="Liu J."/>
            <person name="Shao H."/>
            <person name="Ye R."/>
            <person name="Li L."/>
            <person name="Wei W."/>
            <person name="Wang X."/>
            <person name="Wang C."/>
            <person name="Yang T."/>
            <person name="Huo Q."/>
            <person name="Li W."/>
            <person name="Guo W."/>
            <person name="Chen H."/>
            <person name="Zhou L."/>
            <person name="Ni X."/>
            <person name="Tian J."/>
            <person name="Zhou Y."/>
            <person name="Sheng Y."/>
            <person name="Liu T."/>
            <person name="Pan Y."/>
            <person name="Xia L."/>
            <person name="Li J."/>
            <person name="Zhao F."/>
            <person name="Cao W."/>
        </authorList>
    </citation>
    <scope>NUCLEOTIDE SEQUENCE</scope>
    <source>
        <strain evidence="1">Dsil-2018</strain>
    </source>
</reference>
<organism evidence="1 2">
    <name type="scientific">Dermacentor silvarum</name>
    <name type="common">Tick</name>
    <dbReference type="NCBI Taxonomy" id="543639"/>
    <lineage>
        <taxon>Eukaryota</taxon>
        <taxon>Metazoa</taxon>
        <taxon>Ecdysozoa</taxon>
        <taxon>Arthropoda</taxon>
        <taxon>Chelicerata</taxon>
        <taxon>Arachnida</taxon>
        <taxon>Acari</taxon>
        <taxon>Parasitiformes</taxon>
        <taxon>Ixodida</taxon>
        <taxon>Ixodoidea</taxon>
        <taxon>Ixodidae</taxon>
        <taxon>Rhipicephalinae</taxon>
        <taxon>Dermacentor</taxon>
    </lineage>
</organism>
<sequence>MKVSKKRRLAAMAVVLSEIDDDFDLFARKRRCWRKDCMGRKELGVQNLLYEELLKTDLDEYRRLLRVSREQILELLSRVGPHIRREDTVMRRSISAETTV</sequence>
<dbReference type="EMBL" id="CM023476">
    <property type="protein sequence ID" value="KAH7942352.1"/>
    <property type="molecule type" value="Genomic_DNA"/>
</dbReference>
<keyword evidence="2" id="KW-1185">Reference proteome</keyword>
<name>A0ACB8CI42_DERSI</name>
<protein>
    <submittedName>
        <fullName evidence="1">Uncharacterized protein</fullName>
    </submittedName>
</protein>
<accession>A0ACB8CI42</accession>
<comment type="caution">
    <text evidence="1">The sequence shown here is derived from an EMBL/GenBank/DDBJ whole genome shotgun (WGS) entry which is preliminary data.</text>
</comment>
<dbReference type="Proteomes" id="UP000821865">
    <property type="component" value="Chromosome 7"/>
</dbReference>
<proteinExistence type="predicted"/>